<sequence>MDAGPRQLRCLLAVLLLADGWVPRDELIGVLWDDPSDTAREDFYKLVGRLRKLLAEAGLTGALEIRDGLYRLRTPPGSVDVERFRTLVREAVHAEDERAAELLEEALRIASGEPMADLAGLRVDAKRRGLAEERRQARIELENVSLRLGRHRDRIPHLSTEFENDPGDETVAGLLMIALYRVGRQKEAFDVFFKAQRHIADTTGQDVGRELQELYQRMVSNDPRLHAEDAKEEPASDPKEKRRKTADTAGSENPTVQNVFNDRVDARHANFGIVHHHGARER</sequence>
<organism evidence="5 6">
    <name type="scientific">Thermomonospora cellulosilytica</name>
    <dbReference type="NCBI Taxonomy" id="1411118"/>
    <lineage>
        <taxon>Bacteria</taxon>
        <taxon>Bacillati</taxon>
        <taxon>Actinomycetota</taxon>
        <taxon>Actinomycetes</taxon>
        <taxon>Streptosporangiales</taxon>
        <taxon>Thermomonosporaceae</taxon>
        <taxon>Thermomonospora</taxon>
    </lineage>
</organism>
<dbReference type="Gene3D" id="1.25.40.10">
    <property type="entry name" value="Tetratricopeptide repeat domain"/>
    <property type="match status" value="1"/>
</dbReference>
<dbReference type="CDD" id="cd15831">
    <property type="entry name" value="BTAD"/>
    <property type="match status" value="1"/>
</dbReference>
<comment type="caution">
    <text evidence="5">The sequence shown here is derived from an EMBL/GenBank/DDBJ whole genome shotgun (WGS) entry which is preliminary data.</text>
</comment>
<evidence type="ECO:0000256" key="3">
    <source>
        <dbReference type="SAM" id="MobiDB-lite"/>
    </source>
</evidence>
<evidence type="ECO:0000313" key="6">
    <source>
        <dbReference type="Proteomes" id="UP000539313"/>
    </source>
</evidence>
<keyword evidence="6" id="KW-1185">Reference proteome</keyword>
<dbReference type="Gene3D" id="1.10.10.10">
    <property type="entry name" value="Winged helix-like DNA-binding domain superfamily/Winged helix DNA-binding domain"/>
    <property type="match status" value="1"/>
</dbReference>
<evidence type="ECO:0000256" key="2">
    <source>
        <dbReference type="ARBA" id="ARBA00023163"/>
    </source>
</evidence>
<feature type="compositionally biased region" description="Basic and acidic residues" evidence="3">
    <location>
        <begin position="223"/>
        <end position="240"/>
    </location>
</feature>
<feature type="domain" description="Bacterial transcriptional activator" evidence="4">
    <location>
        <begin position="79"/>
        <end position="219"/>
    </location>
</feature>
<feature type="compositionally biased region" description="Polar residues" evidence="3">
    <location>
        <begin position="248"/>
        <end position="259"/>
    </location>
</feature>
<evidence type="ECO:0000313" key="5">
    <source>
        <dbReference type="EMBL" id="MBA9002987.1"/>
    </source>
</evidence>
<dbReference type="InterPro" id="IPR036388">
    <property type="entry name" value="WH-like_DNA-bd_sf"/>
</dbReference>
<proteinExistence type="predicted"/>
<dbReference type="Proteomes" id="UP000539313">
    <property type="component" value="Unassembled WGS sequence"/>
</dbReference>
<keyword evidence="2" id="KW-0804">Transcription</keyword>
<dbReference type="GO" id="GO:0003677">
    <property type="term" value="F:DNA binding"/>
    <property type="evidence" value="ECO:0007669"/>
    <property type="project" value="UniProtKB-KW"/>
</dbReference>
<dbReference type="EMBL" id="JACJII010000001">
    <property type="protein sequence ID" value="MBA9002987.1"/>
    <property type="molecule type" value="Genomic_DNA"/>
</dbReference>
<accession>A0A7W3R7S6</accession>
<dbReference type="PANTHER" id="PTHR35807">
    <property type="entry name" value="TRANSCRIPTIONAL REGULATOR REDD-RELATED"/>
    <property type="match status" value="1"/>
</dbReference>
<dbReference type="Pfam" id="PF03704">
    <property type="entry name" value="BTAD"/>
    <property type="match status" value="1"/>
</dbReference>
<feature type="region of interest" description="Disordered" evidence="3">
    <location>
        <begin position="220"/>
        <end position="259"/>
    </location>
</feature>
<gene>
    <name evidence="5" type="ORF">HNR21_001869</name>
</gene>
<dbReference type="GO" id="GO:0006355">
    <property type="term" value="P:regulation of DNA-templated transcription"/>
    <property type="evidence" value="ECO:0007669"/>
    <property type="project" value="InterPro"/>
</dbReference>
<dbReference type="InterPro" id="IPR005158">
    <property type="entry name" value="BTAD"/>
</dbReference>
<protein>
    <submittedName>
        <fullName evidence="5">DNA-binding SARP family transcriptional activator</fullName>
    </submittedName>
</protein>
<dbReference type="RefSeq" id="WP_182704879.1">
    <property type="nucleotide sequence ID" value="NZ_JACJII010000001.1"/>
</dbReference>
<dbReference type="InterPro" id="IPR051677">
    <property type="entry name" value="AfsR-DnrI-RedD_regulator"/>
</dbReference>
<keyword evidence="1" id="KW-0805">Transcription regulation</keyword>
<name>A0A7W3R7S6_9ACTN</name>
<dbReference type="SUPFAM" id="SSF46894">
    <property type="entry name" value="C-terminal effector domain of the bipartite response regulators"/>
    <property type="match status" value="1"/>
</dbReference>
<dbReference type="InterPro" id="IPR016032">
    <property type="entry name" value="Sig_transdc_resp-reg_C-effctor"/>
</dbReference>
<dbReference type="InterPro" id="IPR011990">
    <property type="entry name" value="TPR-like_helical_dom_sf"/>
</dbReference>
<dbReference type="PANTHER" id="PTHR35807:SF1">
    <property type="entry name" value="TRANSCRIPTIONAL REGULATOR REDD"/>
    <property type="match status" value="1"/>
</dbReference>
<dbReference type="SUPFAM" id="SSF48452">
    <property type="entry name" value="TPR-like"/>
    <property type="match status" value="1"/>
</dbReference>
<dbReference type="AlphaFoldDB" id="A0A7W3R7S6"/>
<evidence type="ECO:0000259" key="4">
    <source>
        <dbReference type="SMART" id="SM01043"/>
    </source>
</evidence>
<keyword evidence="5" id="KW-0238">DNA-binding</keyword>
<evidence type="ECO:0000256" key="1">
    <source>
        <dbReference type="ARBA" id="ARBA00023015"/>
    </source>
</evidence>
<reference evidence="5 6" key="1">
    <citation type="submission" date="2020-08" db="EMBL/GenBank/DDBJ databases">
        <title>Sequencing the genomes of 1000 actinobacteria strains.</title>
        <authorList>
            <person name="Klenk H.-P."/>
        </authorList>
    </citation>
    <scope>NUCLEOTIDE SEQUENCE [LARGE SCALE GENOMIC DNA]</scope>
    <source>
        <strain evidence="5 6">DSM 45823</strain>
    </source>
</reference>
<dbReference type="SMART" id="SM01043">
    <property type="entry name" value="BTAD"/>
    <property type="match status" value="1"/>
</dbReference>